<dbReference type="EMBL" id="JACHMD010000001">
    <property type="protein sequence ID" value="MBB4667825.1"/>
    <property type="molecule type" value="Genomic_DNA"/>
</dbReference>
<name>A0A7W7BS49_9MICO</name>
<accession>A0A7W7BS49</accession>
<dbReference type="RefSeq" id="WP_184218813.1">
    <property type="nucleotide sequence ID" value="NZ_JACHMD010000001.1"/>
</dbReference>
<protein>
    <submittedName>
        <fullName evidence="1">Uncharacterized protein</fullName>
    </submittedName>
</protein>
<organism evidence="1 2">
    <name type="scientific">Microbacterium marinum</name>
    <dbReference type="NCBI Taxonomy" id="421115"/>
    <lineage>
        <taxon>Bacteria</taxon>
        <taxon>Bacillati</taxon>
        <taxon>Actinomycetota</taxon>
        <taxon>Actinomycetes</taxon>
        <taxon>Micrococcales</taxon>
        <taxon>Microbacteriaceae</taxon>
        <taxon>Microbacterium</taxon>
    </lineage>
</organism>
<keyword evidence="2" id="KW-1185">Reference proteome</keyword>
<evidence type="ECO:0000313" key="1">
    <source>
        <dbReference type="EMBL" id="MBB4667825.1"/>
    </source>
</evidence>
<gene>
    <name evidence="1" type="ORF">BKA24_002534</name>
</gene>
<proteinExistence type="predicted"/>
<reference evidence="1 2" key="1">
    <citation type="submission" date="2020-08" db="EMBL/GenBank/DDBJ databases">
        <title>Sequencing the genomes of 1000 actinobacteria strains.</title>
        <authorList>
            <person name="Klenk H.-P."/>
        </authorList>
    </citation>
    <scope>NUCLEOTIDE SEQUENCE [LARGE SCALE GENOMIC DNA]</scope>
    <source>
        <strain evidence="1 2">DSM 24947</strain>
    </source>
</reference>
<sequence>MGSHSGIPEPGEERIPIAQALPGLEVHALEPGATPVEAFVLVKTLDDEGYTSWAYRTTNRLNREELLGALTVQVAVLTKELRDEWDDDE</sequence>
<comment type="caution">
    <text evidence="1">The sequence shown here is derived from an EMBL/GenBank/DDBJ whole genome shotgun (WGS) entry which is preliminary data.</text>
</comment>
<evidence type="ECO:0000313" key="2">
    <source>
        <dbReference type="Proteomes" id="UP000573729"/>
    </source>
</evidence>
<dbReference type="AlphaFoldDB" id="A0A7W7BS49"/>
<dbReference type="Proteomes" id="UP000573729">
    <property type="component" value="Unassembled WGS sequence"/>
</dbReference>